<evidence type="ECO:0000313" key="3">
    <source>
        <dbReference type="Proteomes" id="UP000476030"/>
    </source>
</evidence>
<accession>A0A6L8W6D0</accession>
<keyword evidence="1" id="KW-0812">Transmembrane</keyword>
<dbReference type="EMBL" id="WTUW01000001">
    <property type="protein sequence ID" value="MZR30032.1"/>
    <property type="molecule type" value="Genomic_DNA"/>
</dbReference>
<keyword evidence="3" id="KW-1185">Reference proteome</keyword>
<feature type="transmembrane region" description="Helical" evidence="1">
    <location>
        <begin position="6"/>
        <end position="24"/>
    </location>
</feature>
<keyword evidence="1" id="KW-0472">Membrane</keyword>
<dbReference type="AlphaFoldDB" id="A0A6L8W6D0"/>
<proteinExistence type="predicted"/>
<feature type="transmembrane region" description="Helical" evidence="1">
    <location>
        <begin position="68"/>
        <end position="92"/>
    </location>
</feature>
<gene>
    <name evidence="2" type="ORF">GQE98_05210</name>
</gene>
<comment type="caution">
    <text evidence="2">The sequence shown here is derived from an EMBL/GenBank/DDBJ whole genome shotgun (WGS) entry which is preliminary data.</text>
</comment>
<name>A0A6L8W6D0_9PROT</name>
<organism evidence="2 3">
    <name type="scientific">Sneathiella litorea</name>
    <dbReference type="NCBI Taxonomy" id="2606216"/>
    <lineage>
        <taxon>Bacteria</taxon>
        <taxon>Pseudomonadati</taxon>
        <taxon>Pseudomonadota</taxon>
        <taxon>Alphaproteobacteria</taxon>
        <taxon>Sneathiellales</taxon>
        <taxon>Sneathiellaceae</taxon>
        <taxon>Sneathiella</taxon>
    </lineage>
</organism>
<reference evidence="2 3" key="1">
    <citation type="submission" date="2019-12" db="EMBL/GenBank/DDBJ databases">
        <title>Snethiella sp. nov. sp. isolated from sea sand.</title>
        <authorList>
            <person name="Kim J."/>
            <person name="Jeong S.E."/>
            <person name="Jung H.S."/>
            <person name="Jeon C.O."/>
        </authorList>
    </citation>
    <scope>NUCLEOTIDE SEQUENCE [LARGE SCALE GENOMIC DNA]</scope>
    <source>
        <strain evidence="2 3">DP05</strain>
    </source>
</reference>
<sequence>MIIGRIFGWILIGSAFLVVGHDLLQYLNNMVWHSILLGELWFIVNPEGLNLMQAIVQRYISPTLWDPFILSLLLWPAWMVFLVPGITLAILFRKRKKKEGRGFLA</sequence>
<protein>
    <submittedName>
        <fullName evidence="2">Uncharacterized protein</fullName>
    </submittedName>
</protein>
<dbReference type="RefSeq" id="WP_161314568.1">
    <property type="nucleotide sequence ID" value="NZ_WTUW01000001.1"/>
</dbReference>
<evidence type="ECO:0000313" key="2">
    <source>
        <dbReference type="EMBL" id="MZR30032.1"/>
    </source>
</evidence>
<evidence type="ECO:0000256" key="1">
    <source>
        <dbReference type="SAM" id="Phobius"/>
    </source>
</evidence>
<dbReference type="Proteomes" id="UP000476030">
    <property type="component" value="Unassembled WGS sequence"/>
</dbReference>
<keyword evidence="1" id="KW-1133">Transmembrane helix</keyword>